<dbReference type="SUPFAM" id="SSF57667">
    <property type="entry name" value="beta-beta-alpha zinc fingers"/>
    <property type="match status" value="1"/>
</dbReference>
<dbReference type="InterPro" id="IPR036236">
    <property type="entry name" value="Znf_C2H2_sf"/>
</dbReference>
<dbReference type="EMBL" id="BTRK01000002">
    <property type="protein sequence ID" value="GMR37487.1"/>
    <property type="molecule type" value="Genomic_DNA"/>
</dbReference>
<dbReference type="GO" id="GO:0005654">
    <property type="term" value="C:nucleoplasm"/>
    <property type="evidence" value="ECO:0007669"/>
    <property type="project" value="TreeGrafter"/>
</dbReference>
<dbReference type="FunFam" id="3.30.160.60:FF:000110">
    <property type="entry name" value="Zinc finger protein-like"/>
    <property type="match status" value="1"/>
</dbReference>
<reference evidence="13" key="1">
    <citation type="submission" date="2022-10" db="EMBL/GenBank/DDBJ databases">
        <title>Genome assembly of Pristionchus species.</title>
        <authorList>
            <person name="Yoshida K."/>
            <person name="Sommer R.J."/>
        </authorList>
    </citation>
    <scope>NUCLEOTIDE SEQUENCE [LARGE SCALE GENOMIC DNA]</scope>
    <source>
        <strain evidence="13">RS5460</strain>
    </source>
</reference>
<keyword evidence="3" id="KW-0677">Repeat</keyword>
<feature type="non-terminal residue" evidence="12">
    <location>
        <position position="1"/>
    </location>
</feature>
<feature type="region of interest" description="Disordered" evidence="10">
    <location>
        <begin position="80"/>
        <end position="109"/>
    </location>
</feature>
<evidence type="ECO:0000259" key="11">
    <source>
        <dbReference type="PROSITE" id="PS50157"/>
    </source>
</evidence>
<dbReference type="PANTHER" id="PTHR24399:SF54">
    <property type="entry name" value="GASTRULA ZINC FINGER PROTEIN XLCGF26.1-LIKE-RELATED"/>
    <property type="match status" value="1"/>
</dbReference>
<keyword evidence="7" id="KW-0804">Transcription</keyword>
<dbReference type="PROSITE" id="PS00028">
    <property type="entry name" value="ZINC_FINGER_C2H2_1"/>
    <property type="match status" value="2"/>
</dbReference>
<dbReference type="GO" id="GO:0001227">
    <property type="term" value="F:DNA-binding transcription repressor activity, RNA polymerase II-specific"/>
    <property type="evidence" value="ECO:0007669"/>
    <property type="project" value="TreeGrafter"/>
</dbReference>
<dbReference type="GO" id="GO:0002682">
    <property type="term" value="P:regulation of immune system process"/>
    <property type="evidence" value="ECO:0007669"/>
    <property type="project" value="TreeGrafter"/>
</dbReference>
<keyword evidence="2" id="KW-0479">Metal-binding</keyword>
<evidence type="ECO:0000256" key="3">
    <source>
        <dbReference type="ARBA" id="ARBA00022737"/>
    </source>
</evidence>
<evidence type="ECO:0000256" key="6">
    <source>
        <dbReference type="ARBA" id="ARBA00023015"/>
    </source>
</evidence>
<sequence length="339" mass="38271">LDFQFHEAAMEPWNSIVISDATKAFAWSGVMQSFKDDTSVPKYAKALLELLIEERREMLDTQQRMVKIIDEMGRKVNDLSSTQFASKSGQSSSNQTPANSDSSNEVLMDSSHGSLSLNALVDTHQTTTVEIVTGEPLFYDNLPTSSFRLPKTEMVEDDEELDYEEYTKAALQRLTETTAKVINNNLKEVSSSAPPSKRKRPHSSGEAVCLPGIPSVSEHYCRYHECDESFESAAELQEHVKGHSYKQKHHCAVCGLGIRSETRLRDHMNQHTGERPYVCEYCGKGFTRVDAKNGHIKKCTEREKAEHPRPLLEEILGALESNKRSIEERQMKHDVDGDF</sequence>
<dbReference type="GO" id="GO:0000978">
    <property type="term" value="F:RNA polymerase II cis-regulatory region sequence-specific DNA binding"/>
    <property type="evidence" value="ECO:0007669"/>
    <property type="project" value="TreeGrafter"/>
</dbReference>
<comment type="subcellular location">
    <subcellularLocation>
        <location evidence="1">Nucleus</location>
    </subcellularLocation>
</comment>
<evidence type="ECO:0000256" key="10">
    <source>
        <dbReference type="SAM" id="MobiDB-lite"/>
    </source>
</evidence>
<evidence type="ECO:0000256" key="5">
    <source>
        <dbReference type="ARBA" id="ARBA00022833"/>
    </source>
</evidence>
<name>A0AAN5CBV1_9BILA</name>
<evidence type="ECO:0000256" key="7">
    <source>
        <dbReference type="ARBA" id="ARBA00023163"/>
    </source>
</evidence>
<dbReference type="AlphaFoldDB" id="A0AAN5CBV1"/>
<keyword evidence="4 9" id="KW-0863">Zinc-finger</keyword>
<dbReference type="Proteomes" id="UP001328107">
    <property type="component" value="Unassembled WGS sequence"/>
</dbReference>
<comment type="caution">
    <text evidence="12">The sequence shown here is derived from an EMBL/GenBank/DDBJ whole genome shotgun (WGS) entry which is preliminary data.</text>
</comment>
<dbReference type="PROSITE" id="PS50157">
    <property type="entry name" value="ZINC_FINGER_C2H2_2"/>
    <property type="match status" value="3"/>
</dbReference>
<dbReference type="Gene3D" id="3.30.160.60">
    <property type="entry name" value="Classic Zinc Finger"/>
    <property type="match status" value="2"/>
</dbReference>
<gene>
    <name evidence="12" type="ORF">PMAYCL1PPCAC_07682</name>
</gene>
<dbReference type="PANTHER" id="PTHR24399">
    <property type="entry name" value="ZINC FINGER AND BTB DOMAIN-CONTAINING"/>
    <property type="match status" value="1"/>
</dbReference>
<feature type="domain" description="C2H2-type" evidence="11">
    <location>
        <begin position="277"/>
        <end position="308"/>
    </location>
</feature>
<feature type="region of interest" description="Disordered" evidence="10">
    <location>
        <begin position="185"/>
        <end position="206"/>
    </location>
</feature>
<evidence type="ECO:0000256" key="2">
    <source>
        <dbReference type="ARBA" id="ARBA00022723"/>
    </source>
</evidence>
<dbReference type="GO" id="GO:0008270">
    <property type="term" value="F:zinc ion binding"/>
    <property type="evidence" value="ECO:0007669"/>
    <property type="project" value="UniProtKB-KW"/>
</dbReference>
<dbReference type="GO" id="GO:0001817">
    <property type="term" value="P:regulation of cytokine production"/>
    <property type="evidence" value="ECO:0007669"/>
    <property type="project" value="TreeGrafter"/>
</dbReference>
<evidence type="ECO:0000313" key="13">
    <source>
        <dbReference type="Proteomes" id="UP001328107"/>
    </source>
</evidence>
<proteinExistence type="predicted"/>
<accession>A0AAN5CBV1</accession>
<dbReference type="SMART" id="SM00355">
    <property type="entry name" value="ZnF_C2H2"/>
    <property type="match status" value="3"/>
</dbReference>
<keyword evidence="8" id="KW-0539">Nucleus</keyword>
<organism evidence="12 13">
    <name type="scientific">Pristionchus mayeri</name>
    <dbReference type="NCBI Taxonomy" id="1317129"/>
    <lineage>
        <taxon>Eukaryota</taxon>
        <taxon>Metazoa</taxon>
        <taxon>Ecdysozoa</taxon>
        <taxon>Nematoda</taxon>
        <taxon>Chromadorea</taxon>
        <taxon>Rhabditida</taxon>
        <taxon>Rhabditina</taxon>
        <taxon>Diplogasteromorpha</taxon>
        <taxon>Diplogasteroidea</taxon>
        <taxon>Neodiplogasteridae</taxon>
        <taxon>Pristionchus</taxon>
    </lineage>
</organism>
<keyword evidence="6" id="KW-0805">Transcription regulation</keyword>
<feature type="domain" description="C2H2-type" evidence="11">
    <location>
        <begin position="219"/>
        <end position="248"/>
    </location>
</feature>
<dbReference type="InterPro" id="IPR013087">
    <property type="entry name" value="Znf_C2H2_type"/>
</dbReference>
<feature type="domain" description="C2H2-type" evidence="11">
    <location>
        <begin position="249"/>
        <end position="276"/>
    </location>
</feature>
<protein>
    <recommendedName>
        <fullName evidence="11">C2H2-type domain-containing protein</fullName>
    </recommendedName>
</protein>
<evidence type="ECO:0000313" key="12">
    <source>
        <dbReference type="EMBL" id="GMR37487.1"/>
    </source>
</evidence>
<evidence type="ECO:0000256" key="9">
    <source>
        <dbReference type="PROSITE-ProRule" id="PRU00042"/>
    </source>
</evidence>
<evidence type="ECO:0000256" key="4">
    <source>
        <dbReference type="ARBA" id="ARBA00022771"/>
    </source>
</evidence>
<evidence type="ECO:0000256" key="8">
    <source>
        <dbReference type="ARBA" id="ARBA00023242"/>
    </source>
</evidence>
<keyword evidence="5" id="KW-0862">Zinc</keyword>
<evidence type="ECO:0000256" key="1">
    <source>
        <dbReference type="ARBA" id="ARBA00004123"/>
    </source>
</evidence>
<keyword evidence="13" id="KW-1185">Reference proteome</keyword>